<dbReference type="NCBIfam" id="TIGR03806">
    <property type="entry name" value="chp_HNE_0200"/>
    <property type="match status" value="1"/>
</dbReference>
<dbReference type="EMBL" id="UINC01005685">
    <property type="protein sequence ID" value="SVA22907.1"/>
    <property type="molecule type" value="Genomic_DNA"/>
</dbReference>
<name>A0A381U6F5_9ZZZZ</name>
<evidence type="ECO:0000313" key="1">
    <source>
        <dbReference type="EMBL" id="SVA22907.1"/>
    </source>
</evidence>
<protein>
    <submittedName>
        <fullName evidence="1">Uncharacterized protein</fullName>
    </submittedName>
</protein>
<reference evidence="1" key="1">
    <citation type="submission" date="2018-05" db="EMBL/GenBank/DDBJ databases">
        <authorList>
            <person name="Lanie J.A."/>
            <person name="Ng W.-L."/>
            <person name="Kazmierczak K.M."/>
            <person name="Andrzejewski T.M."/>
            <person name="Davidsen T.M."/>
            <person name="Wayne K.J."/>
            <person name="Tettelin H."/>
            <person name="Glass J.I."/>
            <person name="Rusch D."/>
            <person name="Podicherti R."/>
            <person name="Tsui H.-C.T."/>
            <person name="Winkler M.E."/>
        </authorList>
    </citation>
    <scope>NUCLEOTIDE SEQUENCE</scope>
</reference>
<accession>A0A381U6F5</accession>
<sequence>MLNKILLTLIVILFVIPFNLYSMVSDDKILSDIPPQYLSQYGFFLNQKQQIPTPGVLPYNLITSLFSDYADKHRFVYVPKGQFATHKADSVFDFPIGSTLIKTFSYATALEPPLNRHLVETRLLIRKTSGWETYTYVWDNAGEEAELKVAGKTVPATYINSEGRKTNIRYRVPNKNQCKECHLKDETIVPIGPKPRNLNTNYNYDDGTMNQLMKWSELGYIQSYPENNTPVVDYLDATQSIDKRARAYLAINCGHCHSSTGSASNSGLYLNYKENRNKQLGVYKIPVATGRGSGDLDYSIVPGHPDDSILLYRMISNAPDIMMPESGRSIMHQEGVELVYQWIKEMQ</sequence>
<dbReference type="InterPro" id="IPR022269">
    <property type="entry name" value="SO_2930-like_C"/>
</dbReference>
<proteinExistence type="predicted"/>
<organism evidence="1">
    <name type="scientific">marine metagenome</name>
    <dbReference type="NCBI Taxonomy" id="408172"/>
    <lineage>
        <taxon>unclassified sequences</taxon>
        <taxon>metagenomes</taxon>
        <taxon>ecological metagenomes</taxon>
    </lineage>
</organism>
<dbReference type="AlphaFoldDB" id="A0A381U6F5"/>
<gene>
    <name evidence="1" type="ORF">METZ01_LOCUS75761</name>
</gene>